<dbReference type="GO" id="GO:0042981">
    <property type="term" value="P:regulation of apoptotic process"/>
    <property type="evidence" value="ECO:0007669"/>
    <property type="project" value="InterPro"/>
</dbReference>
<dbReference type="Pfam" id="PF00452">
    <property type="entry name" value="Bcl-2"/>
    <property type="match status" value="1"/>
</dbReference>
<dbReference type="InterPro" id="IPR042398">
    <property type="entry name" value="BCL2L13"/>
</dbReference>
<dbReference type="HOGENOM" id="CLU_032647_0_0_1"/>
<dbReference type="GO" id="GO:0006915">
    <property type="term" value="P:apoptotic process"/>
    <property type="evidence" value="ECO:0007669"/>
    <property type="project" value="UniProtKB-KW"/>
</dbReference>
<feature type="transmembrane region" description="Helical" evidence="4">
    <location>
        <begin position="382"/>
        <end position="404"/>
    </location>
</feature>
<dbReference type="InterPro" id="IPR002475">
    <property type="entry name" value="Bcl2-like"/>
</dbReference>
<dbReference type="PANTHER" id="PTHR15758">
    <property type="entry name" value="BCL-2-LIKE PROTEIN 13"/>
    <property type="match status" value="1"/>
</dbReference>
<dbReference type="PANTHER" id="PTHR15758:SF2">
    <property type="entry name" value="BCL-2-LIKE PROTEIN 13"/>
    <property type="match status" value="1"/>
</dbReference>
<sequence>GVQQDVASQSLDQEVLLKVKTEIEEELRFLDKEISEAFTNIGFDQHTSPVFSPANPVEDCLAHLGERVSQELKEPLHKALQVLLSQPVTYQTYRECTLETTVHASGWNKILVPLVLLQQMLLELTRRGQEPLSTLLQFGVTYLEDYAAEYIIQQGGWGTVFNLESEEEEYPEVVAEDSNDIYILPSDNSGQVSPPESPIVTTSWQSESLPISLSASQSWHTESLPVSLGPESWQQITMDPEVKSLDSNGAGEKSENNSSNSDIVHVEKEEIPEEVQEAFPKAPAPLLPHITATSLLGMRESDTEMTAVEKVSPATSLFVELDEEEMKAAIIEPIEREEMIPILEPTKTLLSEEMTIRKKSLMEGSYPAGEEKSMALSEGKSILLFGGAAAFAILAVAIGVALALRKK</sequence>
<protein>
    <submittedName>
        <fullName evidence="6">BCL2 like 13</fullName>
    </submittedName>
</protein>
<dbReference type="EMBL" id="AAPE02010157">
    <property type="status" value="NOT_ANNOTATED_CDS"/>
    <property type="molecule type" value="Genomic_DNA"/>
</dbReference>
<reference evidence="6" key="2">
    <citation type="submission" date="2025-08" db="UniProtKB">
        <authorList>
            <consortium name="Ensembl"/>
        </authorList>
    </citation>
    <scope>IDENTIFICATION</scope>
</reference>
<dbReference type="GO" id="GO:0005739">
    <property type="term" value="C:mitochondrion"/>
    <property type="evidence" value="ECO:0007669"/>
    <property type="project" value="TreeGrafter"/>
</dbReference>
<comment type="similarity">
    <text evidence="1">Belongs to the Bcl-2 family.</text>
</comment>
<proteinExistence type="inferred from homology"/>
<dbReference type="EMBL" id="AAPE02010156">
    <property type="status" value="NOT_ANNOTATED_CDS"/>
    <property type="molecule type" value="Genomic_DNA"/>
</dbReference>
<keyword evidence="4" id="KW-1133">Transmembrane helix</keyword>
<reference evidence="6" key="3">
    <citation type="submission" date="2025-09" db="UniProtKB">
        <authorList>
            <consortium name="Ensembl"/>
        </authorList>
    </citation>
    <scope>IDENTIFICATION</scope>
</reference>
<keyword evidence="4" id="KW-0472">Membrane</keyword>
<dbReference type="GeneTree" id="ENSGT00390000015552"/>
<evidence type="ECO:0000259" key="5">
    <source>
        <dbReference type="Pfam" id="PF00452"/>
    </source>
</evidence>
<feature type="region of interest" description="Disordered" evidence="3">
    <location>
        <begin position="243"/>
        <end position="262"/>
    </location>
</feature>
<dbReference type="GO" id="GO:0016020">
    <property type="term" value="C:membrane"/>
    <property type="evidence" value="ECO:0007669"/>
    <property type="project" value="TreeGrafter"/>
</dbReference>
<organism evidence="6 7">
    <name type="scientific">Myotis lucifugus</name>
    <name type="common">Little brown bat</name>
    <dbReference type="NCBI Taxonomy" id="59463"/>
    <lineage>
        <taxon>Eukaryota</taxon>
        <taxon>Metazoa</taxon>
        <taxon>Chordata</taxon>
        <taxon>Craniata</taxon>
        <taxon>Vertebrata</taxon>
        <taxon>Euteleostomi</taxon>
        <taxon>Mammalia</taxon>
        <taxon>Eutheria</taxon>
        <taxon>Laurasiatheria</taxon>
        <taxon>Chiroptera</taxon>
        <taxon>Yangochiroptera</taxon>
        <taxon>Vespertilionidae</taxon>
        <taxon>Myotis</taxon>
    </lineage>
</organism>
<dbReference type="AlphaFoldDB" id="G1Q9H1"/>
<dbReference type="InterPro" id="IPR036834">
    <property type="entry name" value="Bcl-2-like_sf"/>
</dbReference>
<keyword evidence="4" id="KW-0812">Transmembrane</keyword>
<evidence type="ECO:0000256" key="3">
    <source>
        <dbReference type="SAM" id="MobiDB-lite"/>
    </source>
</evidence>
<accession>G1Q9H1</accession>
<gene>
    <name evidence="6" type="primary">BCL2L13</name>
</gene>
<name>G1Q9H1_MYOLU</name>
<dbReference type="SUPFAM" id="SSF56854">
    <property type="entry name" value="Bcl-2 inhibitors of programmed cell death"/>
    <property type="match status" value="1"/>
</dbReference>
<evidence type="ECO:0000256" key="2">
    <source>
        <dbReference type="ARBA" id="ARBA00022703"/>
    </source>
</evidence>
<dbReference type="Gene3D" id="1.10.437.10">
    <property type="entry name" value="Blc2-like"/>
    <property type="match status" value="1"/>
</dbReference>
<reference evidence="6 7" key="1">
    <citation type="journal article" date="2011" name="Nature">
        <title>A high-resolution map of human evolutionary constraint using 29 mammals.</title>
        <authorList>
            <person name="Lindblad-Toh K."/>
            <person name="Garber M."/>
            <person name="Zuk O."/>
            <person name="Lin M.F."/>
            <person name="Parker B.J."/>
            <person name="Washietl S."/>
            <person name="Kheradpour P."/>
            <person name="Ernst J."/>
            <person name="Jordan G."/>
            <person name="Mauceli E."/>
            <person name="Ward L.D."/>
            <person name="Lowe C.B."/>
            <person name="Holloway A.K."/>
            <person name="Clamp M."/>
            <person name="Gnerre S."/>
            <person name="Alfoldi J."/>
            <person name="Beal K."/>
            <person name="Chang J."/>
            <person name="Clawson H."/>
            <person name="Cuff J."/>
            <person name="Di Palma F."/>
            <person name="Fitzgerald S."/>
            <person name="Flicek P."/>
            <person name="Guttman M."/>
            <person name="Hubisz M.J."/>
            <person name="Jaffe D.B."/>
            <person name="Jungreis I."/>
            <person name="Kent W.J."/>
            <person name="Kostka D."/>
            <person name="Lara M."/>
            <person name="Martins A.L."/>
            <person name="Massingham T."/>
            <person name="Moltke I."/>
            <person name="Raney B.J."/>
            <person name="Rasmussen M.D."/>
            <person name="Robinson J."/>
            <person name="Stark A."/>
            <person name="Vilella A.J."/>
            <person name="Wen J."/>
            <person name="Xie X."/>
            <person name="Zody M.C."/>
            <person name="Baldwin J."/>
            <person name="Bloom T."/>
            <person name="Chin C.W."/>
            <person name="Heiman D."/>
            <person name="Nicol R."/>
            <person name="Nusbaum C."/>
            <person name="Young S."/>
            <person name="Wilkinson J."/>
            <person name="Worley K.C."/>
            <person name="Kovar C.L."/>
            <person name="Muzny D.M."/>
            <person name="Gibbs R.A."/>
            <person name="Cree A."/>
            <person name="Dihn H.H."/>
            <person name="Fowler G."/>
            <person name="Jhangiani S."/>
            <person name="Joshi V."/>
            <person name="Lee S."/>
            <person name="Lewis L.R."/>
            <person name="Nazareth L.V."/>
            <person name="Okwuonu G."/>
            <person name="Santibanez J."/>
            <person name="Warren W.C."/>
            <person name="Mardis E.R."/>
            <person name="Weinstock G.M."/>
            <person name="Wilson R.K."/>
            <person name="Delehaunty K."/>
            <person name="Dooling D."/>
            <person name="Fronik C."/>
            <person name="Fulton L."/>
            <person name="Fulton B."/>
            <person name="Graves T."/>
            <person name="Minx P."/>
            <person name="Sodergren E."/>
            <person name="Birney E."/>
            <person name="Margulies E.H."/>
            <person name="Herrero J."/>
            <person name="Green E.D."/>
            <person name="Haussler D."/>
            <person name="Siepel A."/>
            <person name="Goldman N."/>
            <person name="Pollard K.S."/>
            <person name="Pedersen J.S."/>
            <person name="Lander E.S."/>
            <person name="Kellis M."/>
        </authorList>
    </citation>
    <scope>NUCLEOTIDE SEQUENCE [LARGE SCALE GENOMIC DNA]</scope>
</reference>
<keyword evidence="2" id="KW-0053">Apoptosis</keyword>
<dbReference type="EMBL" id="AAPE02010155">
    <property type="status" value="NOT_ANNOTATED_CDS"/>
    <property type="molecule type" value="Genomic_DNA"/>
</dbReference>
<keyword evidence="7" id="KW-1185">Reference proteome</keyword>
<dbReference type="Proteomes" id="UP000001074">
    <property type="component" value="Unassembled WGS sequence"/>
</dbReference>
<dbReference type="EMBL" id="AAPE02010159">
    <property type="status" value="NOT_ANNOTATED_CDS"/>
    <property type="molecule type" value="Genomic_DNA"/>
</dbReference>
<dbReference type="FunFam" id="1.10.437.10:FF:000011">
    <property type="entry name" value="BCL2 like 13"/>
    <property type="match status" value="1"/>
</dbReference>
<evidence type="ECO:0000313" key="7">
    <source>
        <dbReference type="Proteomes" id="UP000001074"/>
    </source>
</evidence>
<evidence type="ECO:0000313" key="6">
    <source>
        <dbReference type="Ensembl" id="ENSMLUP00000020354.1"/>
    </source>
</evidence>
<evidence type="ECO:0000256" key="1">
    <source>
        <dbReference type="ARBA" id="ARBA00009458"/>
    </source>
</evidence>
<dbReference type="PROSITE" id="PS50062">
    <property type="entry name" value="BCL2_FAMILY"/>
    <property type="match status" value="1"/>
</dbReference>
<evidence type="ECO:0000256" key="4">
    <source>
        <dbReference type="SAM" id="Phobius"/>
    </source>
</evidence>
<dbReference type="Ensembl" id="ENSMLUT00000024172.1">
    <property type="protein sequence ID" value="ENSMLUP00000020354.1"/>
    <property type="gene ID" value="ENSMLUG00000014528.2"/>
</dbReference>
<dbReference type="EMBL" id="AAPE02010154">
    <property type="status" value="NOT_ANNOTATED_CDS"/>
    <property type="molecule type" value="Genomic_DNA"/>
</dbReference>
<feature type="domain" description="Bcl-2 Bcl-2 homology region 1-3" evidence="5">
    <location>
        <begin position="61"/>
        <end position="157"/>
    </location>
</feature>
<dbReference type="InterPro" id="IPR046371">
    <property type="entry name" value="Bcl-2_BH1-3"/>
</dbReference>
<dbReference type="EMBL" id="AAPE02010158">
    <property type="status" value="NOT_ANNOTATED_CDS"/>
    <property type="molecule type" value="Genomic_DNA"/>
</dbReference>